<evidence type="ECO:0000256" key="3">
    <source>
        <dbReference type="ARBA" id="ARBA00023004"/>
    </source>
</evidence>
<dbReference type="Pfam" id="PF00149">
    <property type="entry name" value="Metallophos"/>
    <property type="match status" value="1"/>
</dbReference>
<evidence type="ECO:0000313" key="6">
    <source>
        <dbReference type="EMBL" id="MBB3729671.1"/>
    </source>
</evidence>
<keyword evidence="7" id="KW-1185">Reference proteome</keyword>
<dbReference type="SUPFAM" id="SSF56300">
    <property type="entry name" value="Metallo-dependent phosphatases"/>
    <property type="match status" value="1"/>
</dbReference>
<sequence>MQVYAHISDTHIGGSDQSVERTRLVMRHLLSFPGQLDAILVTGDIADHALVEEYETARDLLRSPIPLIICPGNHDRVPEFEKIIGPANQVLRLDGATIALADSSIPGRDDGHLSDETIAWLDEVLSERPEVPAFVGMHHPAVPLGVPYVDEIRLQEPERLAALLDRHPQVVAVFVGHAHTAVATTFAGRPLIVAPGVVSTLVTPTESGATVIVDYDLPPAFALHLFDADAGTLVTHFRPVTP</sequence>
<gene>
    <name evidence="6" type="ORF">FHR33_005531</name>
</gene>
<dbReference type="InterPro" id="IPR050884">
    <property type="entry name" value="CNP_phosphodiesterase-III"/>
</dbReference>
<accession>A0A7W5V7V8</accession>
<feature type="domain" description="Calcineurin-like phosphoesterase" evidence="5">
    <location>
        <begin position="5"/>
        <end position="180"/>
    </location>
</feature>
<comment type="similarity">
    <text evidence="4">Belongs to the cyclic nucleotide phosphodiesterase class-III family.</text>
</comment>
<keyword evidence="3" id="KW-0408">Iron</keyword>
<evidence type="ECO:0000256" key="2">
    <source>
        <dbReference type="ARBA" id="ARBA00022801"/>
    </source>
</evidence>
<comment type="caution">
    <text evidence="6">The sequence shown here is derived from an EMBL/GenBank/DDBJ whole genome shotgun (WGS) entry which is preliminary data.</text>
</comment>
<dbReference type="PANTHER" id="PTHR42988">
    <property type="entry name" value="PHOSPHOHYDROLASE"/>
    <property type="match status" value="1"/>
</dbReference>
<evidence type="ECO:0000256" key="4">
    <source>
        <dbReference type="ARBA" id="ARBA00025742"/>
    </source>
</evidence>
<evidence type="ECO:0000256" key="1">
    <source>
        <dbReference type="ARBA" id="ARBA00022723"/>
    </source>
</evidence>
<dbReference type="Proteomes" id="UP000579945">
    <property type="component" value="Unassembled WGS sequence"/>
</dbReference>
<protein>
    <submittedName>
        <fullName evidence="6">3',5'-cyclic AMP phosphodiesterase CpdA</fullName>
    </submittedName>
</protein>
<proteinExistence type="inferred from homology"/>
<dbReference type="EMBL" id="JACIBV010000001">
    <property type="protein sequence ID" value="MBB3729671.1"/>
    <property type="molecule type" value="Genomic_DNA"/>
</dbReference>
<dbReference type="AlphaFoldDB" id="A0A7W5V7V8"/>
<dbReference type="GO" id="GO:0046872">
    <property type="term" value="F:metal ion binding"/>
    <property type="evidence" value="ECO:0007669"/>
    <property type="project" value="UniProtKB-KW"/>
</dbReference>
<organism evidence="6 7">
    <name type="scientific">Nonomuraea dietziae</name>
    <dbReference type="NCBI Taxonomy" id="65515"/>
    <lineage>
        <taxon>Bacteria</taxon>
        <taxon>Bacillati</taxon>
        <taxon>Actinomycetota</taxon>
        <taxon>Actinomycetes</taxon>
        <taxon>Streptosporangiales</taxon>
        <taxon>Streptosporangiaceae</taxon>
        <taxon>Nonomuraea</taxon>
    </lineage>
</organism>
<dbReference type="InterPro" id="IPR004843">
    <property type="entry name" value="Calcineurin-like_PHP"/>
</dbReference>
<keyword evidence="1" id="KW-0479">Metal-binding</keyword>
<name>A0A7W5V7V8_9ACTN</name>
<dbReference type="PANTHER" id="PTHR42988:SF2">
    <property type="entry name" value="CYCLIC NUCLEOTIDE PHOSPHODIESTERASE CBUA0032-RELATED"/>
    <property type="match status" value="1"/>
</dbReference>
<dbReference type="GeneID" id="95391852"/>
<dbReference type="GO" id="GO:0016787">
    <property type="term" value="F:hydrolase activity"/>
    <property type="evidence" value="ECO:0007669"/>
    <property type="project" value="UniProtKB-KW"/>
</dbReference>
<reference evidence="6 7" key="1">
    <citation type="submission" date="2020-08" db="EMBL/GenBank/DDBJ databases">
        <title>Sequencing the genomes of 1000 actinobacteria strains.</title>
        <authorList>
            <person name="Klenk H.-P."/>
        </authorList>
    </citation>
    <scope>NUCLEOTIDE SEQUENCE [LARGE SCALE GENOMIC DNA]</scope>
    <source>
        <strain evidence="6 7">DSM 44320</strain>
    </source>
</reference>
<keyword evidence="2" id="KW-0378">Hydrolase</keyword>
<evidence type="ECO:0000259" key="5">
    <source>
        <dbReference type="Pfam" id="PF00149"/>
    </source>
</evidence>
<dbReference type="Gene3D" id="3.60.21.10">
    <property type="match status" value="1"/>
</dbReference>
<dbReference type="RefSeq" id="WP_183653268.1">
    <property type="nucleotide sequence ID" value="NZ_BAAAXX010000021.1"/>
</dbReference>
<evidence type="ECO:0000313" key="7">
    <source>
        <dbReference type="Proteomes" id="UP000579945"/>
    </source>
</evidence>
<dbReference type="InterPro" id="IPR029052">
    <property type="entry name" value="Metallo-depent_PP-like"/>
</dbReference>